<keyword evidence="4" id="KW-1185">Reference proteome</keyword>
<dbReference type="EMBL" id="STFF01000002">
    <property type="protein sequence ID" value="THU40168.1"/>
    <property type="molecule type" value="Genomic_DNA"/>
</dbReference>
<dbReference type="InterPro" id="IPR022409">
    <property type="entry name" value="PKD/Chitinase_dom"/>
</dbReference>
<gene>
    <name evidence="3" type="ORF">FAM09_09830</name>
</gene>
<sequence>MQKRLPKPFTLLMFFFLLSNYLSATPDCPIITGRVTTADGTTSDPSATGWYLDASRVASTGIFAAKSRRIHAQELGGEGIWYSRVFSTAGYSEFQVAVKVSSEGDMNSSEYVRIYYKVNGGAETLLDSRTGNFGTIDFISPVLTGSNVQLVVKLYNYNNGGSQTSKYYIEEYRVFKEAGPCTVSTITATAAAGNGGVLTCTNPSLGLSATATGSGTTTWNWTGPNGFTSTVQNPTINAAGTYTVVATNSSGTGSASVTVTENKTPPEITATGGALACGSCVTISATSNVGNATYSWSGPGNFTSNAQNPSVCAAGTYTVTVTNPANGCSAQQSVSVTAGSSAPATFWLEDFSGLSNGTTSDGGTTAWTTSATGSGTYSVQNNEYKISFSGSQGVGVWTSQAIDISSKSNVSFSVDLRSSVASTSDALENSDYIRVYYKLNGGAETLVFEDLAGIGSTTNTTASTTVNSSSLNGSTLQIIIKTSNSDPTERYFFDNINVTGTAASTGTVTVTPSVNGTVTCINTAQLSATATGTVTGWSWTGPNGFTSAAQNPVVNAGGQYIVTATLSSGCAASATITVPENKTPPDISATGGTLACLPSVTLNVNSTVNGATYRWTGPNNYSSTSKNPSVSAAGTYTVTVTNPSNGCTAQQLVSVTTGSSTPATFWLEDFSDLGNGATSDAGVTAWTATSGGGGTYSVQNNEFKTSFTSQVEGVWTSQAINIAGKSNVTFSVDLRSEATPNNAFETLDYIRVYYKLNGGEEILVYEDLAGIGSTTNGTASTSYTSASLSGSTLQVIIKTSTSADNERYYFDNIKVIGSDIVGESVTATAGGVIGCTGNSVTLFGNAAAGGVSYSWTGPNNFTSNAQNPVVSATGTYTLTVHNPATGCSGTDTALVALNTSAPGASASANGSISCNSSSSVTLSGSSSTAGVTYSWTGPNNFTSAAQNPVVTVAGVYNLTVTNPVNGCTSTANVTVPMSSTSTGTIWLEDFTLANGVTSDAGATAWTTSKNPSSAVISVLNNELRVTNCTTTGEVAWTSGSINISGKTNIVVSAGTKTSVINNVLMNDSGELMDYLRFYYKLNNGAEVLFAEKRGIINNHSTTPTPVSVSIPNGNYSTLQIIIKSRATANDEFYYVDNIQVVATTQSSLNAVATATDILSCTRNSVGLTGSSSATSPVNYSWTGPDNFTSTVQNPSATAAGIYTLTVTDQSTGCSGSDTALVSSSTTAPGAAASANGSLDCNSGSITLSGSSPTSGVTYSWTGPNNFTSAAQNPVVTVAGVYNLTVTNPVNGCTSTASATVTMSNTSTGTIWLEDFTLANGVTSDAGATAWTTSKNPSSAVISVLNNELRVTNCTTTGEVAWTSGSINISGKTNIVVSAGTKTSVINNVLMNDSGELMDYLRFYYKLNNGAEVLFAEKRGIINNHSTTPTPVSVSIPNGNYSTLQIIIKSRATANDEFYYVDNIQVVATTQSSLNAVATATDILSCTRNSVGLTGSSSATSPVNYSWTGPDNFTSTVQNPSATAAGIYTLTVTDPSTGCTANDTALVSSSTTAPGAAASANGSLNCNSVSATLSGSSPTSGVTYSWTGPNNFTSTAQNPVVTTAGAYNLTVTNPVNGCTSTASATVTQSNTTTSTWLEDFAGLNNGTTSDAGATAWTTSKTVAAAVIAVENNELRITNCTTTGDVVWTSASLDMTGKTNISISAGVRSSVINNAVMNTDATYGDYIRFYYKLNNGNEVLFAERTAGINNHSTTPTPVSVTIPAGNYSTIQVVVRARATGNDEFYYFDNMQVVSTGTASISASATGGAITCTNNSVTLQGSSAASGVNYTWNGPNGYTSSAQNPTVTAPGNYTLTVALGSCTATASATVSRDTTRPNIVASANPIKITCIATNSTLTGSSTTPGVSYSWSNAGGVISGTANASVNMPGIYTLTVTNPVNGCSSTSQVAVTQDIETPTGATATHAGIITCTTPSIGIMATISTPNLVYSWSGPNNYSASTLNASVNRGGTYIFTATNPNNGCYDTATTVVEENTTRPGEISINNSGTITCLTKSVTISGSSSSSGVNYRWEGPNNYSSNSSSATVSRGGIYTLTATNPQNGCTSSKPTTVAENTAAPVINITNTSPISCANPNVTLTANTNTPNASYMWLGPEDFVDVMHTTTVNIPGTYIITVTNPANGCFANDFTEVTEDYSDCAARRSTNVAATKAVEQNTPVTVVTSFTHKAYPNPVITNGLIEFTSPQSTNATVGIYNALGTCEKVLFKGNVTAGRLYRVALPATQLSAGAYYYLINTGGKTYTGKLVIVK</sequence>
<dbReference type="NCBIfam" id="TIGR04183">
    <property type="entry name" value="Por_Secre_tail"/>
    <property type="match status" value="1"/>
</dbReference>
<dbReference type="PROSITE" id="PS50835">
    <property type="entry name" value="IG_LIKE"/>
    <property type="match status" value="4"/>
</dbReference>
<comment type="caution">
    <text evidence="3">The sequence shown here is derived from an EMBL/GenBank/DDBJ whole genome shotgun (WGS) entry which is preliminary data.</text>
</comment>
<protein>
    <submittedName>
        <fullName evidence="3">T9SS type A sorting domain-containing protein</fullName>
    </submittedName>
</protein>
<organism evidence="3 4">
    <name type="scientific">Niastella caeni</name>
    <dbReference type="NCBI Taxonomy" id="2569763"/>
    <lineage>
        <taxon>Bacteria</taxon>
        <taxon>Pseudomonadati</taxon>
        <taxon>Bacteroidota</taxon>
        <taxon>Chitinophagia</taxon>
        <taxon>Chitinophagales</taxon>
        <taxon>Chitinophagaceae</taxon>
        <taxon>Niastella</taxon>
    </lineage>
</organism>
<evidence type="ECO:0000259" key="2">
    <source>
        <dbReference type="PROSITE" id="PS50835"/>
    </source>
</evidence>
<dbReference type="InterPro" id="IPR013783">
    <property type="entry name" value="Ig-like_fold"/>
</dbReference>
<evidence type="ECO:0000313" key="3">
    <source>
        <dbReference type="EMBL" id="THU40168.1"/>
    </source>
</evidence>
<dbReference type="SMART" id="SM00089">
    <property type="entry name" value="PKD"/>
    <property type="match status" value="7"/>
</dbReference>
<evidence type="ECO:0000256" key="1">
    <source>
        <dbReference type="SAM" id="SignalP"/>
    </source>
</evidence>
<dbReference type="InterPro" id="IPR026444">
    <property type="entry name" value="Secre_tail"/>
</dbReference>
<name>A0A4S8HWR3_9BACT</name>
<proteinExistence type="predicted"/>
<feature type="domain" description="Ig-like" evidence="2">
    <location>
        <begin position="1534"/>
        <end position="1633"/>
    </location>
</feature>
<dbReference type="OrthoDB" id="599464at2"/>
<feature type="domain" description="Ig-like" evidence="2">
    <location>
        <begin position="180"/>
        <end position="260"/>
    </location>
</feature>
<evidence type="ECO:0000313" key="4">
    <source>
        <dbReference type="Proteomes" id="UP000306918"/>
    </source>
</evidence>
<accession>A0A4S8HWR3</accession>
<dbReference type="InterPro" id="IPR007110">
    <property type="entry name" value="Ig-like_dom"/>
</dbReference>
<dbReference type="Proteomes" id="UP000306918">
    <property type="component" value="Unassembled WGS sequence"/>
</dbReference>
<feature type="signal peptide" evidence="1">
    <location>
        <begin position="1"/>
        <end position="24"/>
    </location>
</feature>
<keyword evidence="1" id="KW-0732">Signal</keyword>
<dbReference type="RefSeq" id="WP_136576922.1">
    <property type="nucleotide sequence ID" value="NZ_STFF01000002.1"/>
</dbReference>
<dbReference type="Gene3D" id="2.60.40.10">
    <property type="entry name" value="Immunoglobulins"/>
    <property type="match status" value="12"/>
</dbReference>
<feature type="domain" description="Ig-like" evidence="2">
    <location>
        <begin position="1925"/>
        <end position="2064"/>
    </location>
</feature>
<reference evidence="3 4" key="1">
    <citation type="submission" date="2019-04" db="EMBL/GenBank/DDBJ databases">
        <title>Niastella caeni sp. nov., isolated from activated sludge.</title>
        <authorList>
            <person name="Sheng M."/>
        </authorList>
    </citation>
    <scope>NUCLEOTIDE SEQUENCE [LARGE SCALE GENOMIC DNA]</scope>
    <source>
        <strain evidence="3 4">HX-2-15</strain>
    </source>
</reference>
<feature type="chain" id="PRO_5020742625" evidence="1">
    <location>
        <begin position="25"/>
        <end position="2303"/>
    </location>
</feature>
<feature type="domain" description="Ig-like" evidence="2">
    <location>
        <begin position="1194"/>
        <end position="1301"/>
    </location>
</feature>